<keyword evidence="2" id="KW-0472">Membrane</keyword>
<feature type="region of interest" description="Disordered" evidence="1">
    <location>
        <begin position="31"/>
        <end position="140"/>
    </location>
</feature>
<feature type="transmembrane region" description="Helical" evidence="2">
    <location>
        <begin position="6"/>
        <end position="27"/>
    </location>
</feature>
<keyword evidence="3" id="KW-1185">Reference proteome</keyword>
<dbReference type="Proteomes" id="UP000095282">
    <property type="component" value="Unplaced"/>
</dbReference>
<keyword evidence="2" id="KW-0812">Transmembrane</keyword>
<dbReference type="AlphaFoldDB" id="A0A1I7U4I2"/>
<name>A0A1I7U4I2_9PELO</name>
<keyword evidence="2" id="KW-1133">Transmembrane helix</keyword>
<dbReference type="WBParaSite" id="Csp11.Scaffold629.g14770.t1">
    <property type="protein sequence ID" value="Csp11.Scaffold629.g14770.t1"/>
    <property type="gene ID" value="Csp11.Scaffold629.g14770"/>
</dbReference>
<evidence type="ECO:0000313" key="4">
    <source>
        <dbReference type="WBParaSite" id="Csp11.Scaffold629.g14770.t1"/>
    </source>
</evidence>
<proteinExistence type="predicted"/>
<evidence type="ECO:0000256" key="1">
    <source>
        <dbReference type="SAM" id="MobiDB-lite"/>
    </source>
</evidence>
<accession>A0A1I7U4I2</accession>
<evidence type="ECO:0000313" key="3">
    <source>
        <dbReference type="Proteomes" id="UP000095282"/>
    </source>
</evidence>
<feature type="compositionally biased region" description="Basic and acidic residues" evidence="1">
    <location>
        <begin position="76"/>
        <end position="102"/>
    </location>
</feature>
<sequence>MKLDTSSLPLLFHLINLSFVTAFLLLCSSKKKAGKSKEKSKESGATTPIGAQSPAADTPVSPVLQVVKVPSPPPKEVPKEEKKEEKIEEKKEEKKEEKEKSALKSAPKSKNRRRNRRNRKRMGRRMRRRFDRIYLKKGRS</sequence>
<protein>
    <submittedName>
        <fullName evidence="4">Uncharacterized protein</fullName>
    </submittedName>
</protein>
<feature type="compositionally biased region" description="Low complexity" evidence="1">
    <location>
        <begin position="59"/>
        <end position="69"/>
    </location>
</feature>
<organism evidence="3 4">
    <name type="scientific">Caenorhabditis tropicalis</name>
    <dbReference type="NCBI Taxonomy" id="1561998"/>
    <lineage>
        <taxon>Eukaryota</taxon>
        <taxon>Metazoa</taxon>
        <taxon>Ecdysozoa</taxon>
        <taxon>Nematoda</taxon>
        <taxon>Chromadorea</taxon>
        <taxon>Rhabditida</taxon>
        <taxon>Rhabditina</taxon>
        <taxon>Rhabditomorpha</taxon>
        <taxon>Rhabditoidea</taxon>
        <taxon>Rhabditidae</taxon>
        <taxon>Peloderinae</taxon>
        <taxon>Caenorhabditis</taxon>
    </lineage>
</organism>
<evidence type="ECO:0000256" key="2">
    <source>
        <dbReference type="SAM" id="Phobius"/>
    </source>
</evidence>
<feature type="compositionally biased region" description="Basic residues" evidence="1">
    <location>
        <begin position="107"/>
        <end position="140"/>
    </location>
</feature>
<reference evidence="4" key="1">
    <citation type="submission" date="2016-11" db="UniProtKB">
        <authorList>
            <consortium name="WormBaseParasite"/>
        </authorList>
    </citation>
    <scope>IDENTIFICATION</scope>
</reference>